<evidence type="ECO:0000313" key="3">
    <source>
        <dbReference type="Proteomes" id="UP000199481"/>
    </source>
</evidence>
<gene>
    <name evidence="2" type="ORF">SAMN04487752_0651</name>
</gene>
<feature type="transmembrane region" description="Helical" evidence="1">
    <location>
        <begin position="12"/>
        <end position="29"/>
    </location>
</feature>
<dbReference type="OrthoDB" id="1926101at2"/>
<feature type="transmembrane region" description="Helical" evidence="1">
    <location>
        <begin position="41"/>
        <end position="63"/>
    </location>
</feature>
<keyword evidence="1" id="KW-1133">Transmembrane helix</keyword>
<reference evidence="3" key="1">
    <citation type="submission" date="2016-10" db="EMBL/GenBank/DDBJ databases">
        <authorList>
            <person name="Varghese N."/>
            <person name="Submissions S."/>
        </authorList>
    </citation>
    <scope>NUCLEOTIDE SEQUENCE [LARGE SCALE GENOMIC DNA]</scope>
    <source>
        <strain evidence="3">MPL-11</strain>
    </source>
</reference>
<keyword evidence="1" id="KW-0812">Transmembrane</keyword>
<proteinExistence type="predicted"/>
<keyword evidence="1" id="KW-0472">Membrane</keyword>
<protein>
    <submittedName>
        <fullName evidence="2">Uncharacterized protein</fullName>
    </submittedName>
</protein>
<dbReference type="Proteomes" id="UP000199481">
    <property type="component" value="Unassembled WGS sequence"/>
</dbReference>
<dbReference type="EMBL" id="FNJW01000008">
    <property type="protein sequence ID" value="SDQ09231.1"/>
    <property type="molecule type" value="Genomic_DNA"/>
</dbReference>
<accession>A0A1H0Y2E6</accession>
<evidence type="ECO:0000313" key="2">
    <source>
        <dbReference type="EMBL" id="SDQ09231.1"/>
    </source>
</evidence>
<feature type="transmembrane region" description="Helical" evidence="1">
    <location>
        <begin position="103"/>
        <end position="125"/>
    </location>
</feature>
<organism evidence="2 3">
    <name type="scientific">Carnobacterium viridans</name>
    <dbReference type="NCBI Taxonomy" id="174587"/>
    <lineage>
        <taxon>Bacteria</taxon>
        <taxon>Bacillati</taxon>
        <taxon>Bacillota</taxon>
        <taxon>Bacilli</taxon>
        <taxon>Lactobacillales</taxon>
        <taxon>Carnobacteriaceae</taxon>
        <taxon>Carnobacterium</taxon>
    </lineage>
</organism>
<dbReference type="RefSeq" id="WP_089975162.1">
    <property type="nucleotide sequence ID" value="NZ_FNJW01000008.1"/>
</dbReference>
<evidence type="ECO:0000256" key="1">
    <source>
        <dbReference type="SAM" id="Phobius"/>
    </source>
</evidence>
<name>A0A1H0Y2E6_9LACT</name>
<sequence>MKKNKTIFFTKILYGLFLSATTIAVFIVYKNIDNAISFNFLMGYFFFSFFMLIYVSFITIVNIKNFKWVYIRKRIVKFITIFILFSTLNYFFGYIIRPSKIDLFKIFTNSFGISFGIVFSEIIFFKGKNKLK</sequence>
<keyword evidence="3" id="KW-1185">Reference proteome</keyword>
<dbReference type="AlphaFoldDB" id="A0A1H0Y2E6"/>
<feature type="transmembrane region" description="Helical" evidence="1">
    <location>
        <begin position="75"/>
        <end position="97"/>
    </location>
</feature>